<dbReference type="InterPro" id="IPR010095">
    <property type="entry name" value="Cas12f1-like_TNB"/>
</dbReference>
<dbReference type="AlphaFoldDB" id="A0A1V4SKV2"/>
<reference evidence="3 4" key="1">
    <citation type="submission" date="2017-03" db="EMBL/GenBank/DDBJ databases">
        <title>Genome sequence of Clostridium hungatei DSM 14427.</title>
        <authorList>
            <person name="Poehlein A."/>
            <person name="Daniel R."/>
        </authorList>
    </citation>
    <scope>NUCLEOTIDE SEQUENCE [LARGE SCALE GENOMIC DNA]</scope>
    <source>
        <strain evidence="3 4">DSM 14427</strain>
    </source>
</reference>
<dbReference type="EMBL" id="MZGX01000013">
    <property type="protein sequence ID" value="OPX43867.1"/>
    <property type="molecule type" value="Genomic_DNA"/>
</dbReference>
<dbReference type="NCBIfam" id="NF040570">
    <property type="entry name" value="guided_TnpB"/>
    <property type="match status" value="1"/>
</dbReference>
<name>A0A1V4SKV2_RUMHU</name>
<dbReference type="Pfam" id="PF07282">
    <property type="entry name" value="Cas12f1-like_TNB"/>
    <property type="match status" value="1"/>
</dbReference>
<proteinExistence type="predicted"/>
<dbReference type="NCBIfam" id="TIGR01766">
    <property type="entry name" value="IS200/IS605 family accessory protein TnpB-like domain"/>
    <property type="match status" value="1"/>
</dbReference>
<dbReference type="Proteomes" id="UP000191554">
    <property type="component" value="Unassembled WGS sequence"/>
</dbReference>
<dbReference type="PANTHER" id="PTHR30405">
    <property type="entry name" value="TRANSPOSASE"/>
    <property type="match status" value="1"/>
</dbReference>
<evidence type="ECO:0000256" key="1">
    <source>
        <dbReference type="ARBA" id="ARBA00023125"/>
    </source>
</evidence>
<sequence length="424" mass="49049">MATKVMRYQIIKPIDCNWDLFGKVLRDIQYDTRQIMNRTIQYCWEWQGYSSDYKIAKGEYPKTRETFGYSDMRGYAYDKLKSIYQRLNTANLTTSITRAVQRWKTDTKDVIRGDKSIACFRADVPIDLHNKSMNIEKSDDGYIVALSLASNIYKKELDRNSGQFSVLINEGNKSNRDVLDRCIAGQYKISASQILREKNKWFLNLSYSFEISKPDKSRDNILGIDVGIVHPVYMAVYNSPARRSISGGEIDNFRKQVQKRIKELQLQGKQCGEGRIGHGIKTRVKPIEFAKDKVANFRNTINHKYSKAIVEFAIKNGCGIIQMEDLKGINTDNVFLKNWTYYDLQQKVKYKAELEGIEVKLIDPQYTSQRCCKCGYIHRDNRPEQAKFKCIDCGFEVNADYNASLNIATPDIDKIILEFLKCET</sequence>
<evidence type="ECO:0000259" key="2">
    <source>
        <dbReference type="Pfam" id="PF07282"/>
    </source>
</evidence>
<comment type="caution">
    <text evidence="3">The sequence shown here is derived from an EMBL/GenBank/DDBJ whole genome shotgun (WGS) entry which is preliminary data.</text>
</comment>
<dbReference type="GO" id="GO:0003677">
    <property type="term" value="F:DNA binding"/>
    <property type="evidence" value="ECO:0007669"/>
    <property type="project" value="UniProtKB-KW"/>
</dbReference>
<organism evidence="3 4">
    <name type="scientific">Ruminiclostridium hungatei</name>
    <name type="common">Clostridium hungatei</name>
    <dbReference type="NCBI Taxonomy" id="48256"/>
    <lineage>
        <taxon>Bacteria</taxon>
        <taxon>Bacillati</taxon>
        <taxon>Bacillota</taxon>
        <taxon>Clostridia</taxon>
        <taxon>Eubacteriales</taxon>
        <taxon>Oscillospiraceae</taxon>
        <taxon>Ruminiclostridium</taxon>
    </lineage>
</organism>
<accession>A0A1V4SKV2</accession>
<evidence type="ECO:0000313" key="4">
    <source>
        <dbReference type="Proteomes" id="UP000191554"/>
    </source>
</evidence>
<protein>
    <submittedName>
        <fullName evidence="3">Putative transposase DNA-binding domain protein</fullName>
    </submittedName>
</protein>
<dbReference type="RefSeq" id="WP_080064548.1">
    <property type="nucleotide sequence ID" value="NZ_MZGX01000013.1"/>
</dbReference>
<dbReference type="InterPro" id="IPR051399">
    <property type="entry name" value="RNA-guided_DNA_endo/Transpos"/>
</dbReference>
<dbReference type="OrthoDB" id="4278026at2"/>
<keyword evidence="4" id="KW-1185">Reference proteome</keyword>
<evidence type="ECO:0000313" key="3">
    <source>
        <dbReference type="EMBL" id="OPX43867.1"/>
    </source>
</evidence>
<keyword evidence="1 3" id="KW-0238">DNA-binding</keyword>
<feature type="domain" description="Cas12f1-like TNB" evidence="2">
    <location>
        <begin position="341"/>
        <end position="407"/>
    </location>
</feature>
<dbReference type="PANTHER" id="PTHR30405:SF26">
    <property type="entry name" value="TRANSPOSASE, PROBABLY IS605-TNPB FAMILY"/>
    <property type="match status" value="1"/>
</dbReference>
<gene>
    <name evidence="3" type="ORF">CLHUN_21080</name>
</gene>